<dbReference type="EMBL" id="JBDIVD010000002">
    <property type="protein sequence ID" value="MEN3156482.1"/>
    <property type="molecule type" value="Genomic_DNA"/>
</dbReference>
<name>A0ABD5L1T9_PRIAR</name>
<dbReference type="InterPro" id="IPR009097">
    <property type="entry name" value="Cyclic_Pdiesterase"/>
</dbReference>
<gene>
    <name evidence="1" type="ORF">ABDD91_26960</name>
</gene>
<dbReference type="AlphaFoldDB" id="A0ABD5L1T9"/>
<sequence length="183" mass="20848">MEHFKHDTYIVLELPIKIHEQVMSIKMTFNDPIEMVTPAADITVAGSSGVGLLNPAQEPHAVYSILDNIALKIKPIKTSFLEVTRFPSTNIFFFSFEDETPFHDLHRKIADSNIRFFKSEFPFKPHVTLCTSSSITEAEVKKLLAIKLDEEFMIDTLSVCSLEVSNNKMKDHLLYKVKLNGFL</sequence>
<dbReference type="RefSeq" id="WP_345936402.1">
    <property type="nucleotide sequence ID" value="NZ_JBDIVD010000002.1"/>
</dbReference>
<evidence type="ECO:0000313" key="2">
    <source>
        <dbReference type="Proteomes" id="UP001418804"/>
    </source>
</evidence>
<dbReference type="Pfam" id="PF13563">
    <property type="entry name" value="2_5_RNA_ligase2"/>
    <property type="match status" value="1"/>
</dbReference>
<evidence type="ECO:0000313" key="1">
    <source>
        <dbReference type="EMBL" id="MEN3156482.1"/>
    </source>
</evidence>
<reference evidence="1 2" key="2">
    <citation type="submission" date="2024-05" db="EMBL/GenBank/DDBJ databases">
        <authorList>
            <person name="Zheng X."/>
        </authorList>
    </citation>
    <scope>NUCLEOTIDE SEQUENCE [LARGE SCALE GENOMIC DNA]</scope>
    <source>
        <strain evidence="1 2">C4-10</strain>
    </source>
</reference>
<reference evidence="1 2" key="1">
    <citation type="submission" date="2024-05" db="EMBL/GenBank/DDBJ databases">
        <title>The mechanism of isolation and screening of efficient mineral weathering bacteria priestia aryabhattai c4-10 with weathered biotite.</title>
        <authorList>
            <person name="Yang S."/>
        </authorList>
    </citation>
    <scope>NUCLEOTIDE SEQUENCE [LARGE SCALE GENOMIC DNA]</scope>
    <source>
        <strain evidence="1 2">C4-10</strain>
    </source>
</reference>
<proteinExistence type="predicted"/>
<protein>
    <submittedName>
        <fullName evidence="1">2'-5' RNA ligase family protein</fullName>
    </submittedName>
</protein>
<accession>A0ABD5L1T9</accession>
<dbReference type="SUPFAM" id="SSF55144">
    <property type="entry name" value="LigT-like"/>
    <property type="match status" value="1"/>
</dbReference>
<dbReference type="Proteomes" id="UP001418804">
    <property type="component" value="Unassembled WGS sequence"/>
</dbReference>
<dbReference type="GO" id="GO:0016874">
    <property type="term" value="F:ligase activity"/>
    <property type="evidence" value="ECO:0007669"/>
    <property type="project" value="UniProtKB-KW"/>
</dbReference>
<comment type="caution">
    <text evidence="1">The sequence shown here is derived from an EMBL/GenBank/DDBJ whole genome shotgun (WGS) entry which is preliminary data.</text>
</comment>
<organism evidence="1 2">
    <name type="scientific">Priestia aryabhattai</name>
    <name type="common">Bacillus aryabhattai</name>
    <dbReference type="NCBI Taxonomy" id="412384"/>
    <lineage>
        <taxon>Bacteria</taxon>
        <taxon>Bacillati</taxon>
        <taxon>Bacillota</taxon>
        <taxon>Bacilli</taxon>
        <taxon>Bacillales</taxon>
        <taxon>Bacillaceae</taxon>
        <taxon>Priestia</taxon>
    </lineage>
</organism>
<keyword evidence="1" id="KW-0436">Ligase</keyword>
<dbReference type="Gene3D" id="3.90.1140.10">
    <property type="entry name" value="Cyclic phosphodiesterase"/>
    <property type="match status" value="1"/>
</dbReference>